<sequence length="103" mass="11779">MSLTMNDDTYRSVLSSVSNAASISDLTSYEEQNDSLDISLEYLYISLREDKSKDKVLSRADELRDIFLVIMTDPASKEATDKILKITEETFLRNGWEGMKLRC</sequence>
<proteinExistence type="predicted"/>
<protein>
    <submittedName>
        <fullName evidence="1">Uncharacterized protein</fullName>
    </submittedName>
</protein>
<organism evidence="1 2">
    <name type="scientific">Paenibacillus mucilaginosus (strain KNP414)</name>
    <dbReference type="NCBI Taxonomy" id="1036673"/>
    <lineage>
        <taxon>Bacteria</taxon>
        <taxon>Bacillati</taxon>
        <taxon>Bacillota</taxon>
        <taxon>Bacilli</taxon>
        <taxon>Bacillales</taxon>
        <taxon>Paenibacillaceae</taxon>
        <taxon>Paenibacillus</taxon>
    </lineage>
</organism>
<dbReference type="EMBL" id="CP002869">
    <property type="protein sequence ID" value="AEI41681.1"/>
    <property type="molecule type" value="Genomic_DNA"/>
</dbReference>
<dbReference type="KEGG" id="pms:KNP414_03123"/>
<dbReference type="HOGENOM" id="CLU_147362_0_0_9"/>
<reference evidence="2" key="1">
    <citation type="submission" date="2011-06" db="EMBL/GenBank/DDBJ databases">
        <title>Complete genome sequence of Paenibacillus mucilaginosus KNP414.</title>
        <authorList>
            <person name="Wang J."/>
            <person name="Hu S."/>
            <person name="Hu X."/>
            <person name="Zhang B."/>
            <person name="Dong D."/>
            <person name="Zhang S."/>
            <person name="Zhao K."/>
            <person name="Wu D."/>
        </authorList>
    </citation>
    <scope>NUCLEOTIDE SEQUENCE [LARGE SCALE GENOMIC DNA]</scope>
    <source>
        <strain evidence="2">KNP414</strain>
    </source>
</reference>
<accession>F8FB38</accession>
<reference evidence="1 2" key="2">
    <citation type="journal article" date="2013" name="Genome Announc.">
        <title>Genome Sequence of Growth-Improving Paenibacillus mucilaginosus Strain KNP414.</title>
        <authorList>
            <person name="Lu J.J."/>
            <person name="Wang J.F."/>
            <person name="Hu X.F."/>
        </authorList>
    </citation>
    <scope>NUCLEOTIDE SEQUENCE [LARGE SCALE GENOMIC DNA]</scope>
    <source>
        <strain evidence="1 2">KNP414</strain>
    </source>
</reference>
<evidence type="ECO:0000313" key="1">
    <source>
        <dbReference type="EMBL" id="AEI41681.1"/>
    </source>
</evidence>
<dbReference type="AlphaFoldDB" id="F8FB38"/>
<dbReference type="Proteomes" id="UP000006620">
    <property type="component" value="Chromosome"/>
</dbReference>
<dbReference type="PATRIC" id="fig|1036673.3.peg.2867"/>
<name>F8FB38_PAEMK</name>
<gene>
    <name evidence="1" type="ordered locus">KNP414_03123</name>
</gene>
<evidence type="ECO:0000313" key="2">
    <source>
        <dbReference type="Proteomes" id="UP000006620"/>
    </source>
</evidence>